<keyword evidence="5" id="KW-0997">Cell inner membrane</keyword>
<evidence type="ECO:0000256" key="3">
    <source>
        <dbReference type="ARBA" id="ARBA00022448"/>
    </source>
</evidence>
<evidence type="ECO:0000313" key="12">
    <source>
        <dbReference type="Proteomes" id="UP001321506"/>
    </source>
</evidence>
<evidence type="ECO:0000259" key="10">
    <source>
        <dbReference type="PROSITE" id="PS51012"/>
    </source>
</evidence>
<feature type="transmembrane region" description="Helical" evidence="9">
    <location>
        <begin position="150"/>
        <end position="174"/>
    </location>
</feature>
<dbReference type="InterPro" id="IPR013525">
    <property type="entry name" value="ABC2_TM"/>
</dbReference>
<proteinExistence type="inferred from homology"/>
<feature type="transmembrane region" description="Helical" evidence="9">
    <location>
        <begin position="180"/>
        <end position="201"/>
    </location>
</feature>
<evidence type="ECO:0000256" key="2">
    <source>
        <dbReference type="ARBA" id="ARBA00007783"/>
    </source>
</evidence>
<evidence type="ECO:0000256" key="7">
    <source>
        <dbReference type="ARBA" id="ARBA00022989"/>
    </source>
</evidence>
<feature type="transmembrane region" description="Helical" evidence="9">
    <location>
        <begin position="34"/>
        <end position="55"/>
    </location>
</feature>
<sequence length="278" mass="31285">MSYLRTVLDSRELLMYLTLREVKGKYKRTLLGQLWSLANPLAMMVVYTFIFAFIFRVQPDPGDPSGLNVFALWLLCGLLPWLFFAKVVSGGVDSLVSNAGLIQKVYFPRVVLPLSLVTASGYNWLFEMAVLVIALMIVGAWVLPWLPLVLLMMLLLAVFAAGVSLLVAVANVYFRDTEHLLSIVLQLWMYLTPIIYPLSLVRNLSNDVGGLLGTPITLLDIFRLNPMERFVAVFRQLLYDNRWPDLGDLTFCIVSALLALALGFWVFARKEKGFAEAL</sequence>
<gene>
    <name evidence="11" type="ORF">QF206_10520</name>
</gene>
<dbReference type="PANTHER" id="PTHR30413">
    <property type="entry name" value="INNER MEMBRANE TRANSPORT PERMEASE"/>
    <property type="match status" value="1"/>
</dbReference>
<feature type="transmembrane region" description="Helical" evidence="9">
    <location>
        <begin position="246"/>
        <end position="268"/>
    </location>
</feature>
<dbReference type="Proteomes" id="UP001321506">
    <property type="component" value="Unassembled WGS sequence"/>
</dbReference>
<reference evidence="11 12" key="1">
    <citation type="submission" date="2023-04" db="EMBL/GenBank/DDBJ databases">
        <title>Klugiella caeni sp. nov. isolated from the sludge of biochemical tank.</title>
        <authorList>
            <person name="Geng K."/>
        </authorList>
    </citation>
    <scope>NUCLEOTIDE SEQUENCE [LARGE SCALE GENOMIC DNA]</scope>
    <source>
        <strain evidence="11 12">YN-L-19</strain>
    </source>
</reference>
<evidence type="ECO:0000256" key="5">
    <source>
        <dbReference type="ARBA" id="ARBA00022519"/>
    </source>
</evidence>
<keyword evidence="7 9" id="KW-1133">Transmembrane helix</keyword>
<evidence type="ECO:0000256" key="8">
    <source>
        <dbReference type="ARBA" id="ARBA00023136"/>
    </source>
</evidence>
<evidence type="ECO:0000313" key="11">
    <source>
        <dbReference type="EMBL" id="MDI2099396.1"/>
    </source>
</evidence>
<name>A0AAW6T6D5_9MICO</name>
<accession>A0AAW6T6D5</accession>
<dbReference type="PANTHER" id="PTHR30413:SF8">
    <property type="entry name" value="TRANSPORT PERMEASE PROTEIN"/>
    <property type="match status" value="1"/>
</dbReference>
<dbReference type="Pfam" id="PF01061">
    <property type="entry name" value="ABC2_membrane"/>
    <property type="match status" value="1"/>
</dbReference>
<keyword evidence="3 9" id="KW-0813">Transport</keyword>
<feature type="transmembrane region" description="Helical" evidence="9">
    <location>
        <begin position="67"/>
        <end position="84"/>
    </location>
</feature>
<feature type="domain" description="ABC transmembrane type-2" evidence="10">
    <location>
        <begin position="31"/>
        <end position="270"/>
    </location>
</feature>
<keyword evidence="4 9" id="KW-1003">Cell membrane</keyword>
<keyword evidence="12" id="KW-1185">Reference proteome</keyword>
<comment type="similarity">
    <text evidence="2 9">Belongs to the ABC-2 integral membrane protein family.</text>
</comment>
<comment type="caution">
    <text evidence="11">The sequence shown here is derived from an EMBL/GenBank/DDBJ whole genome shotgun (WGS) entry which is preliminary data.</text>
</comment>
<dbReference type="PROSITE" id="PS51012">
    <property type="entry name" value="ABC_TM2"/>
    <property type="match status" value="1"/>
</dbReference>
<dbReference type="RefSeq" id="WP_281489180.1">
    <property type="nucleotide sequence ID" value="NZ_CP159582.1"/>
</dbReference>
<evidence type="ECO:0000256" key="9">
    <source>
        <dbReference type="RuleBase" id="RU361157"/>
    </source>
</evidence>
<dbReference type="InterPro" id="IPR047817">
    <property type="entry name" value="ABC2_TM_bact-type"/>
</dbReference>
<dbReference type="GO" id="GO:0015920">
    <property type="term" value="P:lipopolysaccharide transport"/>
    <property type="evidence" value="ECO:0007669"/>
    <property type="project" value="TreeGrafter"/>
</dbReference>
<evidence type="ECO:0000256" key="4">
    <source>
        <dbReference type="ARBA" id="ARBA00022475"/>
    </source>
</evidence>
<evidence type="ECO:0000256" key="1">
    <source>
        <dbReference type="ARBA" id="ARBA00004429"/>
    </source>
</evidence>
<dbReference type="GO" id="GO:0140359">
    <property type="term" value="F:ABC-type transporter activity"/>
    <property type="evidence" value="ECO:0007669"/>
    <property type="project" value="InterPro"/>
</dbReference>
<organism evidence="11 12">
    <name type="scientific">Ruicaihuangia caeni</name>
    <dbReference type="NCBI Taxonomy" id="3042517"/>
    <lineage>
        <taxon>Bacteria</taxon>
        <taxon>Bacillati</taxon>
        <taxon>Actinomycetota</taxon>
        <taxon>Actinomycetes</taxon>
        <taxon>Micrococcales</taxon>
        <taxon>Microbacteriaceae</taxon>
        <taxon>Ruicaihuangia</taxon>
    </lineage>
</organism>
<protein>
    <recommendedName>
        <fullName evidence="9">Transport permease protein</fullName>
    </recommendedName>
</protein>
<comment type="subcellular location">
    <subcellularLocation>
        <location evidence="1">Cell inner membrane</location>
        <topology evidence="1">Multi-pass membrane protein</topology>
    </subcellularLocation>
    <subcellularLocation>
        <location evidence="9">Cell membrane</location>
        <topology evidence="9">Multi-pass membrane protein</topology>
    </subcellularLocation>
</comment>
<keyword evidence="6 9" id="KW-0812">Transmembrane</keyword>
<keyword evidence="8 9" id="KW-0472">Membrane</keyword>
<dbReference type="GO" id="GO:0005886">
    <property type="term" value="C:plasma membrane"/>
    <property type="evidence" value="ECO:0007669"/>
    <property type="project" value="UniProtKB-SubCell"/>
</dbReference>
<evidence type="ECO:0000256" key="6">
    <source>
        <dbReference type="ARBA" id="ARBA00022692"/>
    </source>
</evidence>
<dbReference type="EMBL" id="JASATX010000004">
    <property type="protein sequence ID" value="MDI2099396.1"/>
    <property type="molecule type" value="Genomic_DNA"/>
</dbReference>
<feature type="transmembrane region" description="Helical" evidence="9">
    <location>
        <begin position="122"/>
        <end position="143"/>
    </location>
</feature>
<dbReference type="AlphaFoldDB" id="A0AAW6T6D5"/>